<keyword evidence="3" id="KW-1185">Reference proteome</keyword>
<keyword evidence="1" id="KW-1133">Transmembrane helix</keyword>
<accession>A0A1D7UZL2</accession>
<dbReference type="EMBL" id="CP015217">
    <property type="protein sequence ID" value="AOP35019.1"/>
    <property type="molecule type" value="Genomic_DNA"/>
</dbReference>
<proteinExistence type="predicted"/>
<gene>
    <name evidence="2" type="ORF">A0128_14885</name>
</gene>
<evidence type="ECO:0000256" key="1">
    <source>
        <dbReference type="SAM" id="Phobius"/>
    </source>
</evidence>
<name>A0A1D7UZL2_9LEPT</name>
<evidence type="ECO:0000313" key="2">
    <source>
        <dbReference type="EMBL" id="AOP35019.1"/>
    </source>
</evidence>
<dbReference type="AlphaFoldDB" id="A0A1D7UZL2"/>
<keyword evidence="1" id="KW-0812">Transmembrane</keyword>
<dbReference type="KEGG" id="laj:A0128_14885"/>
<protein>
    <submittedName>
        <fullName evidence="2">Uncharacterized protein</fullName>
    </submittedName>
</protein>
<keyword evidence="1" id="KW-0472">Membrane</keyword>
<organism evidence="2 3">
    <name type="scientific">Leptospira tipperaryensis</name>
    <dbReference type="NCBI Taxonomy" id="2564040"/>
    <lineage>
        <taxon>Bacteria</taxon>
        <taxon>Pseudomonadati</taxon>
        <taxon>Spirochaetota</taxon>
        <taxon>Spirochaetia</taxon>
        <taxon>Leptospirales</taxon>
        <taxon>Leptospiraceae</taxon>
        <taxon>Leptospira</taxon>
    </lineage>
</organism>
<sequence>MEFPQCFDFQKMIWILSKTIPFLGVPTFIVSPKNLFSTKSSRIFRGKASLERGSVCIGVPTFKREAYFQ</sequence>
<reference evidence="2 3" key="1">
    <citation type="submission" date="2016-04" db="EMBL/GenBank/DDBJ databases">
        <title>Complete genome seqeunce of Leptospira alstonii serovar Room22.</title>
        <authorList>
            <person name="Nally J.E."/>
            <person name="Bayles D.O."/>
            <person name="Hurley D."/>
            <person name="Fanning S."/>
            <person name="McMahon B.J."/>
            <person name="Arent Z."/>
        </authorList>
    </citation>
    <scope>NUCLEOTIDE SEQUENCE [LARGE SCALE GENOMIC DNA]</scope>
    <source>
        <strain evidence="2 3">GWTS #1</strain>
    </source>
</reference>
<dbReference type="Proteomes" id="UP000094197">
    <property type="component" value="Chromosome 1"/>
</dbReference>
<feature type="transmembrane region" description="Helical" evidence="1">
    <location>
        <begin position="12"/>
        <end position="30"/>
    </location>
</feature>
<evidence type="ECO:0000313" key="3">
    <source>
        <dbReference type="Proteomes" id="UP000094197"/>
    </source>
</evidence>